<evidence type="ECO:0000313" key="5">
    <source>
        <dbReference type="Proteomes" id="UP000218831"/>
    </source>
</evidence>
<dbReference type="CDD" id="cd08023">
    <property type="entry name" value="GH16_laminarinase_like"/>
    <property type="match status" value="1"/>
</dbReference>
<evidence type="ECO:0000256" key="1">
    <source>
        <dbReference type="ARBA" id="ARBA00006865"/>
    </source>
</evidence>
<evidence type="ECO:0000313" key="4">
    <source>
        <dbReference type="EMBL" id="PAU93108.1"/>
    </source>
</evidence>
<keyword evidence="2" id="KW-0732">Signal</keyword>
<protein>
    <submittedName>
        <fullName evidence="4">Laminarinase</fullName>
    </submittedName>
</protein>
<comment type="caution">
    <text evidence="4">The sequence shown here is derived from an EMBL/GenBank/DDBJ whole genome shotgun (WGS) entry which is preliminary data.</text>
</comment>
<dbReference type="Pfam" id="PF00722">
    <property type="entry name" value="Glyco_hydro_16"/>
    <property type="match status" value="1"/>
</dbReference>
<evidence type="ECO:0000259" key="3">
    <source>
        <dbReference type="PROSITE" id="PS51762"/>
    </source>
</evidence>
<dbReference type="InterPro" id="IPR050546">
    <property type="entry name" value="Glycosyl_Hydrlase_16"/>
</dbReference>
<comment type="similarity">
    <text evidence="1">Belongs to the glycosyl hydrolase 16 family.</text>
</comment>
<name>A0A2A2G750_9BACT</name>
<dbReference type="Gene3D" id="2.60.120.200">
    <property type="match status" value="1"/>
</dbReference>
<sequence>MLFLRVIKYVSIFFVIICSLSCSKDSNNYNFDFDEEPEDTTEAGTLIWADEFEEGGAPNEENWTYDIGHGDNGWGNNEVQYYTDEQKNVRVEDGKLIIEALKEDGEWTSARIKTQGKRSFKHVTVKAKVKLPAGSGTWPAIWMLGADFVDVGWPASGEIDIMEHVGKNPGLVHSSLHTPASYGNTQNTSSTEVTDFSESFHIYEAVWTSESIIFKVDGETFYTYSPSQKNGDTWPFNDDFFIIMNIAMGGNWGSDAQYETGGLKNGIDPDLTEARMEVEYIRVYAN</sequence>
<feature type="signal peptide" evidence="2">
    <location>
        <begin position="1"/>
        <end position="24"/>
    </location>
</feature>
<organism evidence="4 5">
    <name type="scientific">Fodinibius salipaludis</name>
    <dbReference type="NCBI Taxonomy" id="2032627"/>
    <lineage>
        <taxon>Bacteria</taxon>
        <taxon>Pseudomonadati</taxon>
        <taxon>Balneolota</taxon>
        <taxon>Balneolia</taxon>
        <taxon>Balneolales</taxon>
        <taxon>Balneolaceae</taxon>
        <taxon>Fodinibius</taxon>
    </lineage>
</organism>
<dbReference type="InterPro" id="IPR013320">
    <property type="entry name" value="ConA-like_dom_sf"/>
</dbReference>
<dbReference type="SUPFAM" id="SSF49899">
    <property type="entry name" value="Concanavalin A-like lectins/glucanases"/>
    <property type="match status" value="1"/>
</dbReference>
<dbReference type="Proteomes" id="UP000218831">
    <property type="component" value="Unassembled WGS sequence"/>
</dbReference>
<feature type="chain" id="PRO_5012471711" evidence="2">
    <location>
        <begin position="25"/>
        <end position="286"/>
    </location>
</feature>
<gene>
    <name evidence="4" type="ORF">CK503_13135</name>
</gene>
<dbReference type="PANTHER" id="PTHR10963">
    <property type="entry name" value="GLYCOSYL HYDROLASE-RELATED"/>
    <property type="match status" value="1"/>
</dbReference>
<dbReference type="RefSeq" id="WP_095607290.1">
    <property type="nucleotide sequence ID" value="NZ_NSKE01000010.1"/>
</dbReference>
<dbReference type="GO" id="GO:0004553">
    <property type="term" value="F:hydrolase activity, hydrolyzing O-glycosyl compounds"/>
    <property type="evidence" value="ECO:0007669"/>
    <property type="project" value="InterPro"/>
</dbReference>
<accession>A0A2A2G750</accession>
<dbReference type="InterPro" id="IPR000757">
    <property type="entry name" value="Beta-glucanase-like"/>
</dbReference>
<dbReference type="AlphaFoldDB" id="A0A2A2G750"/>
<proteinExistence type="inferred from homology"/>
<keyword evidence="5" id="KW-1185">Reference proteome</keyword>
<dbReference type="PANTHER" id="PTHR10963:SF55">
    <property type="entry name" value="GLYCOSIDE HYDROLASE FAMILY 16 PROTEIN"/>
    <property type="match status" value="1"/>
</dbReference>
<evidence type="ECO:0000256" key="2">
    <source>
        <dbReference type="SAM" id="SignalP"/>
    </source>
</evidence>
<feature type="domain" description="GH16" evidence="3">
    <location>
        <begin position="52"/>
        <end position="286"/>
    </location>
</feature>
<reference evidence="4 5" key="1">
    <citation type="submission" date="2017-08" db="EMBL/GenBank/DDBJ databases">
        <title>Aliifodinibius alkalisoli sp. nov., isolated from saline alkaline soil.</title>
        <authorList>
            <person name="Liu D."/>
            <person name="Zhang G."/>
        </authorList>
    </citation>
    <scope>NUCLEOTIDE SEQUENCE [LARGE SCALE GENOMIC DNA]</scope>
    <source>
        <strain evidence="4 5">WN023</strain>
    </source>
</reference>
<dbReference type="OrthoDB" id="9809583at2"/>
<dbReference type="EMBL" id="NSKE01000010">
    <property type="protein sequence ID" value="PAU93108.1"/>
    <property type="molecule type" value="Genomic_DNA"/>
</dbReference>
<dbReference type="PROSITE" id="PS51762">
    <property type="entry name" value="GH16_2"/>
    <property type="match status" value="1"/>
</dbReference>
<dbReference type="GO" id="GO:0005975">
    <property type="term" value="P:carbohydrate metabolic process"/>
    <property type="evidence" value="ECO:0007669"/>
    <property type="project" value="InterPro"/>
</dbReference>